<evidence type="ECO:0000313" key="1">
    <source>
        <dbReference type="EMBL" id="MBO1805832.1"/>
    </source>
</evidence>
<dbReference type="EMBL" id="JAGDYL010000019">
    <property type="protein sequence ID" value="MBO1805832.1"/>
    <property type="molecule type" value="Genomic_DNA"/>
</dbReference>
<comment type="caution">
    <text evidence="1">The sequence shown here is derived from an EMBL/GenBank/DDBJ whole genome shotgun (WGS) entry which is preliminary data.</text>
</comment>
<keyword evidence="2" id="KW-1185">Reference proteome</keyword>
<protein>
    <recommendedName>
        <fullName evidence="3">Minor tail protein</fullName>
    </recommendedName>
</protein>
<gene>
    <name evidence="1" type="ORF">J4H91_10980</name>
</gene>
<organism evidence="1 2">
    <name type="scientific">Leucobacter ruminantium</name>
    <dbReference type="NCBI Taxonomy" id="1289170"/>
    <lineage>
        <taxon>Bacteria</taxon>
        <taxon>Bacillati</taxon>
        <taxon>Actinomycetota</taxon>
        <taxon>Actinomycetes</taxon>
        <taxon>Micrococcales</taxon>
        <taxon>Microbacteriaceae</taxon>
        <taxon>Leucobacter</taxon>
    </lineage>
</organism>
<sequence length="373" mass="41433">MRALLYETRTGNPIIDLETTAWDYDTGILAPDKLSVTVPAYTKRSKSLDLRDLLTRDRHSIALIDESVEGVRRVAAAGPIVSPAPQEDPDGRHTYKVTCRGWERLLEWRQVRLYPGWPLIGADRKPTGAYDHALEGLSYGTIMKRLVQESTKWPGGDLPIVYEPDRAGVHERNRYQAVEGKQLLEALDQLADLSDGVEYDFQTVCDELDRISVHLVTGTDASRIVSGQSEWVWNLGGAQPDVRGYERDPDPTPLITDSVFSGGKDDDSVMFARGQDHGPLAQGYPRAELWDSSHSTVAVQSTLQKWADGALGGRPDRISFEVRAHVAYGVRHGDQGVLSARRHWDLPDGDYPVRVLSVGRKSSDPGWAQITLV</sequence>
<accession>A0A939M0L1</accession>
<evidence type="ECO:0008006" key="3">
    <source>
        <dbReference type="Google" id="ProtNLM"/>
    </source>
</evidence>
<dbReference type="Proteomes" id="UP000664398">
    <property type="component" value="Unassembled WGS sequence"/>
</dbReference>
<dbReference type="RefSeq" id="WP_208046302.1">
    <property type="nucleotide sequence ID" value="NZ_JAGDYL010000019.1"/>
</dbReference>
<proteinExistence type="predicted"/>
<name>A0A939M0L1_9MICO</name>
<dbReference type="AlphaFoldDB" id="A0A939M0L1"/>
<reference evidence="1" key="1">
    <citation type="submission" date="2021-03" db="EMBL/GenBank/DDBJ databases">
        <title>Leucobacter chromiisoli sp. nov., isolated from chromium-containing soil of chemical plant.</title>
        <authorList>
            <person name="Xu Z."/>
        </authorList>
    </citation>
    <scope>NUCLEOTIDE SEQUENCE</scope>
    <source>
        <strain evidence="1">A2</strain>
    </source>
</reference>
<evidence type="ECO:0000313" key="2">
    <source>
        <dbReference type="Proteomes" id="UP000664398"/>
    </source>
</evidence>